<evidence type="ECO:0000313" key="2">
    <source>
        <dbReference type="EMBL" id="KAF2807131.1"/>
    </source>
</evidence>
<gene>
    <name evidence="2 4" type="ORF">BDZ99DRAFT_353274</name>
</gene>
<reference evidence="4" key="2">
    <citation type="submission" date="2020-04" db="EMBL/GenBank/DDBJ databases">
        <authorList>
            <consortium name="NCBI Genome Project"/>
        </authorList>
    </citation>
    <scope>NUCLEOTIDE SEQUENCE</scope>
    <source>
        <strain evidence="4">CBS 304.34</strain>
    </source>
</reference>
<feature type="non-terminal residue" evidence="2">
    <location>
        <position position="301"/>
    </location>
</feature>
<organism evidence="2">
    <name type="scientific">Mytilinidion resinicola</name>
    <dbReference type="NCBI Taxonomy" id="574789"/>
    <lineage>
        <taxon>Eukaryota</taxon>
        <taxon>Fungi</taxon>
        <taxon>Dikarya</taxon>
        <taxon>Ascomycota</taxon>
        <taxon>Pezizomycotina</taxon>
        <taxon>Dothideomycetes</taxon>
        <taxon>Pleosporomycetidae</taxon>
        <taxon>Mytilinidiales</taxon>
        <taxon>Mytilinidiaceae</taxon>
        <taxon>Mytilinidion</taxon>
    </lineage>
</organism>
<protein>
    <recommendedName>
        <fullName evidence="1">G domain-containing protein</fullName>
    </recommendedName>
</protein>
<dbReference type="AlphaFoldDB" id="A0A6A6YE89"/>
<evidence type="ECO:0000259" key="1">
    <source>
        <dbReference type="Pfam" id="PF01926"/>
    </source>
</evidence>
<feature type="non-terminal residue" evidence="2">
    <location>
        <position position="1"/>
    </location>
</feature>
<dbReference type="GeneID" id="54455449"/>
<dbReference type="SUPFAM" id="SSF52540">
    <property type="entry name" value="P-loop containing nucleoside triphosphate hydrolases"/>
    <property type="match status" value="1"/>
</dbReference>
<accession>A0A6A6YE89</accession>
<dbReference type="EMBL" id="MU003705">
    <property type="protein sequence ID" value="KAF2807131.1"/>
    <property type="molecule type" value="Genomic_DNA"/>
</dbReference>
<sequence>QEKTTFILVMGMTGSGKSTLVQHCTGNNVQVGHGLQSCTKLPPIFSYLYSFFHEGHHIHLIDTPGFDDTNRSDIDTLKTIATYLSTSFANGVRISGIIYLHRISDNRLSGTGLRNLRVFKKLAGSNAWPNTVIGTTMWKADEYMQGEAREIELSGDVTYFGDLLSRGAKLFRIAEHETGAEEQRHSSLRVVSHLLQRTRTVAVIDLRIQRELVVDGKTLDATAAGREALGNLYHLRRQLARQVEIARHDMQDALKVRDIESARQLQAIETECTRKISKSQKQQQKLKTSLMEIHDKEVDKL</sequence>
<dbReference type="OrthoDB" id="8954335at2759"/>
<dbReference type="CDD" id="cd00882">
    <property type="entry name" value="Ras_like_GTPase"/>
    <property type="match status" value="1"/>
</dbReference>
<dbReference type="Proteomes" id="UP000504636">
    <property type="component" value="Unplaced"/>
</dbReference>
<dbReference type="GO" id="GO:0005525">
    <property type="term" value="F:GTP binding"/>
    <property type="evidence" value="ECO:0007669"/>
    <property type="project" value="InterPro"/>
</dbReference>
<evidence type="ECO:0000313" key="3">
    <source>
        <dbReference type="Proteomes" id="UP000504636"/>
    </source>
</evidence>
<proteinExistence type="predicted"/>
<dbReference type="RefSeq" id="XP_033574095.1">
    <property type="nucleotide sequence ID" value="XM_033714556.1"/>
</dbReference>
<dbReference type="Pfam" id="PF01926">
    <property type="entry name" value="MMR_HSR1"/>
    <property type="match status" value="1"/>
</dbReference>
<dbReference type="InterPro" id="IPR027417">
    <property type="entry name" value="P-loop_NTPase"/>
</dbReference>
<feature type="domain" description="G" evidence="1">
    <location>
        <begin position="7"/>
        <end position="67"/>
    </location>
</feature>
<dbReference type="Gene3D" id="3.40.50.300">
    <property type="entry name" value="P-loop containing nucleotide triphosphate hydrolases"/>
    <property type="match status" value="1"/>
</dbReference>
<name>A0A6A6YE89_9PEZI</name>
<evidence type="ECO:0000313" key="4">
    <source>
        <dbReference type="RefSeq" id="XP_033574095.1"/>
    </source>
</evidence>
<reference evidence="4" key="3">
    <citation type="submission" date="2025-04" db="UniProtKB">
        <authorList>
            <consortium name="RefSeq"/>
        </authorList>
    </citation>
    <scope>IDENTIFICATION</scope>
    <source>
        <strain evidence="4">CBS 304.34</strain>
    </source>
</reference>
<dbReference type="InterPro" id="IPR006073">
    <property type="entry name" value="GTP-bd"/>
</dbReference>
<keyword evidence="3" id="KW-1185">Reference proteome</keyword>
<reference evidence="2 4" key="1">
    <citation type="journal article" date="2020" name="Stud. Mycol.">
        <title>101 Dothideomycetes genomes: a test case for predicting lifestyles and emergence of pathogens.</title>
        <authorList>
            <person name="Haridas S."/>
            <person name="Albert R."/>
            <person name="Binder M."/>
            <person name="Bloem J."/>
            <person name="Labutti K."/>
            <person name="Salamov A."/>
            <person name="Andreopoulos B."/>
            <person name="Baker S."/>
            <person name="Barry K."/>
            <person name="Bills G."/>
            <person name="Bluhm B."/>
            <person name="Cannon C."/>
            <person name="Castanera R."/>
            <person name="Culley D."/>
            <person name="Daum C."/>
            <person name="Ezra D."/>
            <person name="Gonzalez J."/>
            <person name="Henrissat B."/>
            <person name="Kuo A."/>
            <person name="Liang C."/>
            <person name="Lipzen A."/>
            <person name="Lutzoni F."/>
            <person name="Magnuson J."/>
            <person name="Mondo S."/>
            <person name="Nolan M."/>
            <person name="Ohm R."/>
            <person name="Pangilinan J."/>
            <person name="Park H.-J."/>
            <person name="Ramirez L."/>
            <person name="Alfaro M."/>
            <person name="Sun H."/>
            <person name="Tritt A."/>
            <person name="Yoshinaga Y."/>
            <person name="Zwiers L.-H."/>
            <person name="Turgeon B."/>
            <person name="Goodwin S."/>
            <person name="Spatafora J."/>
            <person name="Crous P."/>
            <person name="Grigoriev I."/>
        </authorList>
    </citation>
    <scope>NUCLEOTIDE SEQUENCE</scope>
    <source>
        <strain evidence="2 4">CBS 304.34</strain>
    </source>
</reference>